<dbReference type="AlphaFoldDB" id="A0A286U4A1"/>
<comment type="caution">
    <text evidence="1">The sequence shown here is derived from an EMBL/GenBank/DDBJ whole genome shotgun (WGS) entry which is preliminary data.</text>
</comment>
<accession>A0A286U4A1</accession>
<evidence type="ECO:0000313" key="1">
    <source>
        <dbReference type="EMBL" id="GAX62957.1"/>
    </source>
</evidence>
<protein>
    <submittedName>
        <fullName evidence="1">Transcription initiation factor IIE, alpha subunit</fullName>
    </submittedName>
</protein>
<dbReference type="GO" id="GO:0003743">
    <property type="term" value="F:translation initiation factor activity"/>
    <property type="evidence" value="ECO:0007669"/>
    <property type="project" value="UniProtKB-KW"/>
</dbReference>
<gene>
    <name evidence="1" type="ORF">SCALIN_C45_0115</name>
</gene>
<keyword evidence="1" id="KW-0396">Initiation factor</keyword>
<sequence length="90" mass="9966">MKKLTIALPDNILDGLEGEKDMVLEEALLEGIRFLKRKRALNKYCDGKISFGRASELAGIPEDELAMQAFSLGIEPSISENTLKEELGIE</sequence>
<name>A0A286U4A1_9BACT</name>
<dbReference type="EMBL" id="BAOS01000045">
    <property type="protein sequence ID" value="GAX62957.1"/>
    <property type="molecule type" value="Genomic_DNA"/>
</dbReference>
<evidence type="ECO:0000313" key="2">
    <source>
        <dbReference type="Proteomes" id="UP000218542"/>
    </source>
</evidence>
<keyword evidence="1" id="KW-0648">Protein biosynthesis</keyword>
<dbReference type="RefSeq" id="WP_096896348.1">
    <property type="nucleotide sequence ID" value="NZ_BAOS01000045.1"/>
</dbReference>
<dbReference type="Proteomes" id="UP000218542">
    <property type="component" value="Unassembled WGS sequence"/>
</dbReference>
<proteinExistence type="predicted"/>
<organism evidence="1 2">
    <name type="scientific">Candidatus Scalindua japonica</name>
    <dbReference type="NCBI Taxonomy" id="1284222"/>
    <lineage>
        <taxon>Bacteria</taxon>
        <taxon>Pseudomonadati</taxon>
        <taxon>Planctomycetota</taxon>
        <taxon>Candidatus Brocadiia</taxon>
        <taxon>Candidatus Brocadiales</taxon>
        <taxon>Candidatus Scalinduaceae</taxon>
        <taxon>Candidatus Scalindua</taxon>
    </lineage>
</organism>
<reference evidence="2" key="1">
    <citation type="journal article" date="2017" name="Environ. Microbiol. Rep.">
        <title>Genetic Diversity of Marine Anaerobic Ammonium-Oxidizing Bacteria as Revealed by Genomic and Proteomic Analyses of 'Candidatus Scalindua japonica'.</title>
        <authorList>
            <person name="Oshiki M."/>
            <person name="Mizuto K."/>
            <person name="Kimura Z."/>
            <person name="Kindaichi T."/>
            <person name="Satoh H."/>
            <person name="Okabe S."/>
        </authorList>
    </citation>
    <scope>NUCLEOTIDE SEQUENCE [LARGE SCALE GENOMIC DNA]</scope>
    <source>
        <strain evidence="2">husup-a2</strain>
    </source>
</reference>
<keyword evidence="2" id="KW-1185">Reference proteome</keyword>